<feature type="compositionally biased region" description="Basic and acidic residues" evidence="1">
    <location>
        <begin position="64"/>
        <end position="84"/>
    </location>
</feature>
<reference evidence="2" key="1">
    <citation type="submission" date="2020-09" db="EMBL/GenBank/DDBJ databases">
        <title>Genome-Enabled Discovery of Anthraquinone Biosynthesis in Senna tora.</title>
        <authorList>
            <person name="Kang S.-H."/>
            <person name="Pandey R.P."/>
            <person name="Lee C.-M."/>
            <person name="Sim J.-S."/>
            <person name="Jeong J.-T."/>
            <person name="Choi B.-S."/>
            <person name="Jung M."/>
            <person name="Ginzburg D."/>
            <person name="Zhao K."/>
            <person name="Won S.Y."/>
            <person name="Oh T.-J."/>
            <person name="Yu Y."/>
            <person name="Kim N.-H."/>
            <person name="Lee O.R."/>
            <person name="Lee T.-H."/>
            <person name="Bashyal P."/>
            <person name="Kim T.-S."/>
            <person name="Lee W.-H."/>
            <person name="Kawkins C."/>
            <person name="Kim C.-K."/>
            <person name="Kim J.S."/>
            <person name="Ahn B.O."/>
            <person name="Rhee S.Y."/>
            <person name="Sohng J.K."/>
        </authorList>
    </citation>
    <scope>NUCLEOTIDE SEQUENCE</scope>
    <source>
        <tissue evidence="2">Leaf</tissue>
    </source>
</reference>
<organism evidence="2 3">
    <name type="scientific">Senna tora</name>
    <dbReference type="NCBI Taxonomy" id="362788"/>
    <lineage>
        <taxon>Eukaryota</taxon>
        <taxon>Viridiplantae</taxon>
        <taxon>Streptophyta</taxon>
        <taxon>Embryophyta</taxon>
        <taxon>Tracheophyta</taxon>
        <taxon>Spermatophyta</taxon>
        <taxon>Magnoliopsida</taxon>
        <taxon>eudicotyledons</taxon>
        <taxon>Gunneridae</taxon>
        <taxon>Pentapetalae</taxon>
        <taxon>rosids</taxon>
        <taxon>fabids</taxon>
        <taxon>Fabales</taxon>
        <taxon>Fabaceae</taxon>
        <taxon>Caesalpinioideae</taxon>
        <taxon>Cassia clade</taxon>
        <taxon>Senna</taxon>
    </lineage>
</organism>
<comment type="caution">
    <text evidence="2">The sequence shown here is derived from an EMBL/GenBank/DDBJ whole genome shotgun (WGS) entry which is preliminary data.</text>
</comment>
<sequence>MLDGENDVEGSKCSSHHTPDLLAFEVNFICLCAIHCFSTATPPSSNDDGNDIVTRSCKGVKRKSREERDQSEETRHEQTPERGNVHKGIFVILMCPESTQESTHEQYNLPYSIPNR</sequence>
<proteinExistence type="predicted"/>
<name>A0A834XI54_9FABA</name>
<feature type="region of interest" description="Disordered" evidence="1">
    <location>
        <begin position="40"/>
        <end position="85"/>
    </location>
</feature>
<gene>
    <name evidence="2" type="ORF">G2W53_000578</name>
</gene>
<evidence type="ECO:0000313" key="2">
    <source>
        <dbReference type="EMBL" id="KAF7843673.1"/>
    </source>
</evidence>
<protein>
    <submittedName>
        <fullName evidence="2">Uncharacterized protein</fullName>
    </submittedName>
</protein>
<keyword evidence="3" id="KW-1185">Reference proteome</keyword>
<evidence type="ECO:0000313" key="3">
    <source>
        <dbReference type="Proteomes" id="UP000634136"/>
    </source>
</evidence>
<evidence type="ECO:0000256" key="1">
    <source>
        <dbReference type="SAM" id="MobiDB-lite"/>
    </source>
</evidence>
<dbReference type="EMBL" id="JAAIUW010000001">
    <property type="protein sequence ID" value="KAF7843673.1"/>
    <property type="molecule type" value="Genomic_DNA"/>
</dbReference>
<dbReference type="Proteomes" id="UP000634136">
    <property type="component" value="Unassembled WGS sequence"/>
</dbReference>
<dbReference type="AlphaFoldDB" id="A0A834XI54"/>
<accession>A0A834XI54</accession>